<reference evidence="1 2" key="1">
    <citation type="journal article" date="2017" name="Genome Biol.">
        <title>New reference genome sequences of hot pepper reveal the massive evolution of plant disease-resistance genes by retroduplication.</title>
        <authorList>
            <person name="Kim S."/>
            <person name="Park J."/>
            <person name="Yeom S.I."/>
            <person name="Kim Y.M."/>
            <person name="Seo E."/>
            <person name="Kim K.T."/>
            <person name="Kim M.S."/>
            <person name="Lee J.M."/>
            <person name="Cheong K."/>
            <person name="Shin H.S."/>
            <person name="Kim S.B."/>
            <person name="Han K."/>
            <person name="Lee J."/>
            <person name="Park M."/>
            <person name="Lee H.A."/>
            <person name="Lee H.Y."/>
            <person name="Lee Y."/>
            <person name="Oh S."/>
            <person name="Lee J.H."/>
            <person name="Choi E."/>
            <person name="Choi E."/>
            <person name="Lee S.E."/>
            <person name="Jeon J."/>
            <person name="Kim H."/>
            <person name="Choi G."/>
            <person name="Song H."/>
            <person name="Lee J."/>
            <person name="Lee S.C."/>
            <person name="Kwon J.K."/>
            <person name="Lee H.Y."/>
            <person name="Koo N."/>
            <person name="Hong Y."/>
            <person name="Kim R.W."/>
            <person name="Kang W.H."/>
            <person name="Huh J.H."/>
            <person name="Kang B.C."/>
            <person name="Yang T.J."/>
            <person name="Lee Y.H."/>
            <person name="Bennetzen J.L."/>
            <person name="Choi D."/>
        </authorList>
    </citation>
    <scope>NUCLEOTIDE SEQUENCE [LARGE SCALE GENOMIC DNA]</scope>
    <source>
        <strain evidence="2">cv. PBC81</strain>
    </source>
</reference>
<dbReference type="GO" id="GO:0080188">
    <property type="term" value="P:gene silencing by siRNA-directed DNA methylation"/>
    <property type="evidence" value="ECO:0007669"/>
    <property type="project" value="InterPro"/>
</dbReference>
<protein>
    <submittedName>
        <fullName evidence="1">Uncharacterized protein</fullName>
    </submittedName>
</protein>
<proteinExistence type="predicted"/>
<dbReference type="EMBL" id="MLFT02000005">
    <property type="protein sequence ID" value="PHT48487.1"/>
    <property type="molecule type" value="Genomic_DNA"/>
</dbReference>
<dbReference type="PANTHER" id="PTHR21596">
    <property type="entry name" value="RIBONUCLEASE P SUBUNIT P38"/>
    <property type="match status" value="1"/>
</dbReference>
<comment type="caution">
    <text evidence="1">The sequence shown here is derived from an EMBL/GenBank/DDBJ whole genome shotgun (WGS) entry which is preliminary data.</text>
</comment>
<gene>
    <name evidence="1" type="ORF">CQW23_12695</name>
</gene>
<organism evidence="1 2">
    <name type="scientific">Capsicum baccatum</name>
    <name type="common">Peruvian pepper</name>
    <dbReference type="NCBI Taxonomy" id="33114"/>
    <lineage>
        <taxon>Eukaryota</taxon>
        <taxon>Viridiplantae</taxon>
        <taxon>Streptophyta</taxon>
        <taxon>Embryophyta</taxon>
        <taxon>Tracheophyta</taxon>
        <taxon>Spermatophyta</taxon>
        <taxon>Magnoliopsida</taxon>
        <taxon>eudicotyledons</taxon>
        <taxon>Gunneridae</taxon>
        <taxon>Pentapetalae</taxon>
        <taxon>asterids</taxon>
        <taxon>lamiids</taxon>
        <taxon>Solanales</taxon>
        <taxon>Solanaceae</taxon>
        <taxon>Solanoideae</taxon>
        <taxon>Capsiceae</taxon>
        <taxon>Capsicum</taxon>
    </lineage>
</organism>
<name>A0A2G2WTC0_CAPBA</name>
<dbReference type="OrthoDB" id="1892195at2759"/>
<dbReference type="STRING" id="33114.A0A2G2WTC0"/>
<evidence type="ECO:0000313" key="2">
    <source>
        <dbReference type="Proteomes" id="UP000224567"/>
    </source>
</evidence>
<reference evidence="2" key="2">
    <citation type="journal article" date="2017" name="J. Anim. Genet.">
        <title>Multiple reference genome sequences of hot pepper reveal the massive evolution of plant disease resistance genes by retroduplication.</title>
        <authorList>
            <person name="Kim S."/>
            <person name="Park J."/>
            <person name="Yeom S.-I."/>
            <person name="Kim Y.-M."/>
            <person name="Seo E."/>
            <person name="Kim K.-T."/>
            <person name="Kim M.-S."/>
            <person name="Lee J.M."/>
            <person name="Cheong K."/>
            <person name="Shin H.-S."/>
            <person name="Kim S.-B."/>
            <person name="Han K."/>
            <person name="Lee J."/>
            <person name="Park M."/>
            <person name="Lee H.-A."/>
            <person name="Lee H.-Y."/>
            <person name="Lee Y."/>
            <person name="Oh S."/>
            <person name="Lee J.H."/>
            <person name="Choi E."/>
            <person name="Choi E."/>
            <person name="Lee S.E."/>
            <person name="Jeon J."/>
            <person name="Kim H."/>
            <person name="Choi G."/>
            <person name="Song H."/>
            <person name="Lee J."/>
            <person name="Lee S.-C."/>
            <person name="Kwon J.-K."/>
            <person name="Lee H.-Y."/>
            <person name="Koo N."/>
            <person name="Hong Y."/>
            <person name="Kim R.W."/>
            <person name="Kang W.-H."/>
            <person name="Huh J.H."/>
            <person name="Kang B.-C."/>
            <person name="Yang T.-J."/>
            <person name="Lee Y.-H."/>
            <person name="Bennetzen J.L."/>
            <person name="Choi D."/>
        </authorList>
    </citation>
    <scope>NUCLEOTIDE SEQUENCE [LARGE SCALE GENOMIC DNA]</scope>
    <source>
        <strain evidence="2">cv. PBC81</strain>
    </source>
</reference>
<sequence length="113" mass="13214">MMKHIKDEGDQEVLKNVETPLKNLREKEKEYNDLEALKHTLIVKERNSNDGLQDTQKELVNILKEPPRVGQIGVNGMRELHNRPFHKVMKRNYDESEVDERPMELMLIIGGIP</sequence>
<dbReference type="Proteomes" id="UP000224567">
    <property type="component" value="Unassembled WGS sequence"/>
</dbReference>
<dbReference type="AlphaFoldDB" id="A0A2G2WTC0"/>
<dbReference type="InterPro" id="IPR045177">
    <property type="entry name" value="FDM1-5/IDN2"/>
</dbReference>
<evidence type="ECO:0000313" key="1">
    <source>
        <dbReference type="EMBL" id="PHT48487.1"/>
    </source>
</evidence>
<accession>A0A2G2WTC0</accession>
<dbReference type="PANTHER" id="PTHR21596:SF65">
    <property type="entry name" value="PROTEIN INVOLVED IN DE NOVO 2-RELATED"/>
    <property type="match status" value="1"/>
</dbReference>
<keyword evidence="2" id="KW-1185">Reference proteome</keyword>